<evidence type="ECO:0000313" key="1">
    <source>
        <dbReference type="EMBL" id="MBO8456707.1"/>
    </source>
</evidence>
<name>A0A9D9N1A4_9SPIR</name>
<gene>
    <name evidence="1" type="ORF">IAA81_00575</name>
</gene>
<organism evidence="1 2">
    <name type="scientific">Candidatus Gallitreponema excrementavium</name>
    <dbReference type="NCBI Taxonomy" id="2840840"/>
    <lineage>
        <taxon>Bacteria</taxon>
        <taxon>Pseudomonadati</taxon>
        <taxon>Spirochaetota</taxon>
        <taxon>Spirochaetia</taxon>
        <taxon>Spirochaetales</taxon>
        <taxon>Candidatus Gallitreponema</taxon>
    </lineage>
</organism>
<dbReference type="AlphaFoldDB" id="A0A9D9N1A4"/>
<reference evidence="1" key="2">
    <citation type="journal article" date="2021" name="PeerJ">
        <title>Extensive microbial diversity within the chicken gut microbiome revealed by metagenomics and culture.</title>
        <authorList>
            <person name="Gilroy R."/>
            <person name="Ravi A."/>
            <person name="Getino M."/>
            <person name="Pursley I."/>
            <person name="Horton D.L."/>
            <person name="Alikhan N.F."/>
            <person name="Baker D."/>
            <person name="Gharbi K."/>
            <person name="Hall N."/>
            <person name="Watson M."/>
            <person name="Adriaenssens E.M."/>
            <person name="Foster-Nyarko E."/>
            <person name="Jarju S."/>
            <person name="Secka A."/>
            <person name="Antonio M."/>
            <person name="Oren A."/>
            <person name="Chaudhuri R.R."/>
            <person name="La Ragione R."/>
            <person name="Hildebrand F."/>
            <person name="Pallen M.J."/>
        </authorList>
    </citation>
    <scope>NUCLEOTIDE SEQUENCE</scope>
    <source>
        <strain evidence="1">10532</strain>
    </source>
</reference>
<dbReference type="EMBL" id="JADIMM010000014">
    <property type="protein sequence ID" value="MBO8456707.1"/>
    <property type="molecule type" value="Genomic_DNA"/>
</dbReference>
<evidence type="ECO:0000313" key="2">
    <source>
        <dbReference type="Proteomes" id="UP000823638"/>
    </source>
</evidence>
<accession>A0A9D9N1A4</accession>
<sequence>MKKIIVLIFVCFVCIGFCFSEEILKMEPYQNPEAGHRIFRTDYFSILFQLDTTTGKLWIVEYNIENDSYKKYVFNSENLAEGKPQKQGRFTMYPTWNKWIFILVDQIDGTLWRVDWSFDKEKNSLSVIR</sequence>
<comment type="caution">
    <text evidence="1">The sequence shown here is derived from an EMBL/GenBank/DDBJ whole genome shotgun (WGS) entry which is preliminary data.</text>
</comment>
<dbReference type="Proteomes" id="UP000823638">
    <property type="component" value="Unassembled WGS sequence"/>
</dbReference>
<proteinExistence type="predicted"/>
<protein>
    <submittedName>
        <fullName evidence="1">Uncharacterized protein</fullName>
    </submittedName>
</protein>
<reference evidence="1" key="1">
    <citation type="submission" date="2020-10" db="EMBL/GenBank/DDBJ databases">
        <authorList>
            <person name="Gilroy R."/>
        </authorList>
    </citation>
    <scope>NUCLEOTIDE SEQUENCE</scope>
    <source>
        <strain evidence="1">10532</strain>
    </source>
</reference>